<gene>
    <name evidence="2" type="ORF">PQ456_10165</name>
</gene>
<feature type="transmembrane region" description="Helical" evidence="1">
    <location>
        <begin position="151"/>
        <end position="179"/>
    </location>
</feature>
<protein>
    <submittedName>
        <fullName evidence="2">Uncharacterized protein</fullName>
    </submittedName>
</protein>
<keyword evidence="1" id="KW-0472">Membrane</keyword>
<dbReference type="Proteomes" id="UP001220509">
    <property type="component" value="Chromosome"/>
</dbReference>
<dbReference type="RefSeq" id="WP_273616013.1">
    <property type="nucleotide sequence ID" value="NZ_CP117416.1"/>
</dbReference>
<keyword evidence="1" id="KW-0812">Transmembrane</keyword>
<evidence type="ECO:0000256" key="1">
    <source>
        <dbReference type="SAM" id="Phobius"/>
    </source>
</evidence>
<name>A0AAX3M919_9BACL</name>
<feature type="transmembrane region" description="Helical" evidence="1">
    <location>
        <begin position="111"/>
        <end position="131"/>
    </location>
</feature>
<feature type="transmembrane region" description="Helical" evidence="1">
    <location>
        <begin position="42"/>
        <end position="66"/>
    </location>
</feature>
<accession>A0AAX3M919</accession>
<evidence type="ECO:0000313" key="2">
    <source>
        <dbReference type="EMBL" id="WCT57853.1"/>
    </source>
</evidence>
<evidence type="ECO:0000313" key="3">
    <source>
        <dbReference type="Proteomes" id="UP001220509"/>
    </source>
</evidence>
<sequence length="183" mass="20961">MELFTGLYSIVVCFLIIGVIWKLVSIPLSILALIFSEQFTKIYLFVISMIPLYFMASCTILIGSTIKSGQPSLGLLIIGGLTFVIYSFADIAQKIGEAQDPNTYNIIHNQYYGLLAMIIFYIYSIFNQNLVMNLWNHKLIDLINWIYNIPILGWVILIIAIIYMIYILILFISIMTVIVMPKR</sequence>
<reference evidence="2 3" key="1">
    <citation type="submission" date="2023-02" db="EMBL/GenBank/DDBJ databases">
        <title>Genome sequence of Paenibacillus kyungheensis KACC 18744.</title>
        <authorList>
            <person name="Kim S."/>
            <person name="Heo J."/>
            <person name="Kwon S.-W."/>
        </authorList>
    </citation>
    <scope>NUCLEOTIDE SEQUENCE [LARGE SCALE GENOMIC DNA]</scope>
    <source>
        <strain evidence="2 3">KACC 18744</strain>
    </source>
</reference>
<keyword evidence="1" id="KW-1133">Transmembrane helix</keyword>
<feature type="transmembrane region" description="Helical" evidence="1">
    <location>
        <begin position="72"/>
        <end position="91"/>
    </location>
</feature>
<keyword evidence="3" id="KW-1185">Reference proteome</keyword>
<dbReference type="EMBL" id="CP117416">
    <property type="protein sequence ID" value="WCT57853.1"/>
    <property type="molecule type" value="Genomic_DNA"/>
</dbReference>
<feature type="transmembrane region" description="Helical" evidence="1">
    <location>
        <begin position="6"/>
        <end position="35"/>
    </location>
</feature>
<dbReference type="AlphaFoldDB" id="A0AAX3M919"/>
<dbReference type="KEGG" id="pka:PQ456_10165"/>
<organism evidence="2 3">
    <name type="scientific">Paenibacillus kyungheensis</name>
    <dbReference type="NCBI Taxonomy" id="1452732"/>
    <lineage>
        <taxon>Bacteria</taxon>
        <taxon>Bacillati</taxon>
        <taxon>Bacillota</taxon>
        <taxon>Bacilli</taxon>
        <taxon>Bacillales</taxon>
        <taxon>Paenibacillaceae</taxon>
        <taxon>Paenibacillus</taxon>
    </lineage>
</organism>
<proteinExistence type="predicted"/>